<organism evidence="1 2">
    <name type="scientific">Streptomyces olivochromogenes</name>
    <dbReference type="NCBI Taxonomy" id="1963"/>
    <lineage>
        <taxon>Bacteria</taxon>
        <taxon>Bacillati</taxon>
        <taxon>Actinomycetota</taxon>
        <taxon>Actinomycetes</taxon>
        <taxon>Kitasatosporales</taxon>
        <taxon>Streptomycetaceae</taxon>
        <taxon>Streptomyces</taxon>
    </lineage>
</organism>
<protein>
    <submittedName>
        <fullName evidence="1">Uncharacterized protein</fullName>
    </submittedName>
</protein>
<dbReference type="EMBL" id="BDQI01000018">
    <property type="protein sequence ID" value="GAX55323.1"/>
    <property type="molecule type" value="Genomic_DNA"/>
</dbReference>
<dbReference type="RefSeq" id="WP_159064496.1">
    <property type="nucleotide sequence ID" value="NZ_BDQI01000018.1"/>
</dbReference>
<name>A0A250VM81_STROL</name>
<evidence type="ECO:0000313" key="2">
    <source>
        <dbReference type="Proteomes" id="UP000217446"/>
    </source>
</evidence>
<dbReference type="AlphaFoldDB" id="A0A250VM81"/>
<evidence type="ECO:0000313" key="1">
    <source>
        <dbReference type="EMBL" id="GAX55323.1"/>
    </source>
</evidence>
<comment type="caution">
    <text evidence="1">The sequence shown here is derived from an EMBL/GenBank/DDBJ whole genome shotgun (WGS) entry which is preliminary data.</text>
</comment>
<accession>A0A250VM81</accession>
<proteinExistence type="predicted"/>
<reference evidence="2" key="1">
    <citation type="submission" date="2017-05" db="EMBL/GenBank/DDBJ databases">
        <title>Streptomyces olivochromogenes NBRC 3561 whole genome shotgun sequence.</title>
        <authorList>
            <person name="Dohra H."/>
            <person name="Kodani S."/>
        </authorList>
    </citation>
    <scope>NUCLEOTIDE SEQUENCE [LARGE SCALE GENOMIC DNA]</scope>
    <source>
        <strain evidence="2">NBRC 3561</strain>
    </source>
</reference>
<dbReference type="Proteomes" id="UP000217446">
    <property type="component" value="Unassembled WGS sequence"/>
</dbReference>
<sequence>MNSATTTQTFADETITADIVARTVCLHPGRENRRTLWHSAKAANARKAGQ</sequence>
<keyword evidence="2" id="KW-1185">Reference proteome</keyword>
<gene>
    <name evidence="1" type="ORF">SO3561_06878</name>
</gene>